<organism evidence="3 4">
    <name type="scientific">Peptostreptococcus canis</name>
    <dbReference type="NCBI Taxonomy" id="1159213"/>
    <lineage>
        <taxon>Bacteria</taxon>
        <taxon>Bacillati</taxon>
        <taxon>Bacillota</taxon>
        <taxon>Clostridia</taxon>
        <taxon>Peptostreptococcales</taxon>
        <taxon>Peptostreptococcaceae</taxon>
        <taxon>Peptostreptococcus</taxon>
    </lineage>
</organism>
<feature type="non-terminal residue" evidence="3">
    <location>
        <position position="1"/>
    </location>
</feature>
<dbReference type="RefSeq" id="WP_185624904.1">
    <property type="nucleotide sequence ID" value="NZ_JABGBW010000036.1"/>
</dbReference>
<dbReference type="Pfam" id="PF01345">
    <property type="entry name" value="DUF11"/>
    <property type="match status" value="1"/>
</dbReference>
<dbReference type="EMBL" id="JABGBW010000036">
    <property type="protein sequence ID" value="MBC2576893.1"/>
    <property type="molecule type" value="Genomic_DNA"/>
</dbReference>
<accession>A0ABR6TNT1</accession>
<name>A0ABR6TNT1_9FIRM</name>
<dbReference type="InterPro" id="IPR001434">
    <property type="entry name" value="OmcB-like_DUF11"/>
</dbReference>
<comment type="caution">
    <text evidence="3">The sequence shown here is derived from an EMBL/GenBank/DDBJ whole genome shotgun (WGS) entry which is preliminary data.</text>
</comment>
<sequence>NTTRKEQDVVITDKIPTHTAYIENSADNSGVYKDGIITWKKKLLAGESITVSFKVKVNNNIDGVTLKNMAKVNDGKNDYETNETHNPTPEKTVPNKPT</sequence>
<protein>
    <submittedName>
        <fullName evidence="3">DUF11 domain-containing protein</fullName>
    </submittedName>
</protein>
<feature type="compositionally biased region" description="Basic and acidic residues" evidence="1">
    <location>
        <begin position="73"/>
        <end position="83"/>
    </location>
</feature>
<gene>
    <name evidence="3" type="ORF">HLB29_09615</name>
</gene>
<feature type="domain" description="DUF11" evidence="2">
    <location>
        <begin position="5"/>
        <end position="85"/>
    </location>
</feature>
<proteinExistence type="predicted"/>
<feature type="region of interest" description="Disordered" evidence="1">
    <location>
        <begin position="72"/>
        <end position="98"/>
    </location>
</feature>
<evidence type="ECO:0000313" key="3">
    <source>
        <dbReference type="EMBL" id="MBC2576893.1"/>
    </source>
</evidence>
<evidence type="ECO:0000256" key="1">
    <source>
        <dbReference type="SAM" id="MobiDB-lite"/>
    </source>
</evidence>
<dbReference type="Gene3D" id="2.60.40.740">
    <property type="match status" value="1"/>
</dbReference>
<evidence type="ECO:0000259" key="2">
    <source>
        <dbReference type="Pfam" id="PF01345"/>
    </source>
</evidence>
<feature type="non-terminal residue" evidence="3">
    <location>
        <position position="98"/>
    </location>
</feature>
<reference evidence="3 4" key="1">
    <citation type="submission" date="2020-05" db="EMBL/GenBank/DDBJ databases">
        <title>Draft genome of xy-202 and genomic insight in genome of the genus Peptostreptococcus.</title>
        <authorList>
            <person name="Zhang Z."/>
        </authorList>
    </citation>
    <scope>NUCLEOTIDE SEQUENCE [LARGE SCALE GENOMIC DNA]</scope>
    <source>
        <strain evidence="3 4">DSM 27025</strain>
    </source>
</reference>
<keyword evidence="4" id="KW-1185">Reference proteome</keyword>
<dbReference type="Proteomes" id="UP000713904">
    <property type="component" value="Unassembled WGS sequence"/>
</dbReference>
<evidence type="ECO:0000313" key="4">
    <source>
        <dbReference type="Proteomes" id="UP000713904"/>
    </source>
</evidence>